<proteinExistence type="predicted"/>
<organism evidence="2 3">
    <name type="scientific">Vespula vulgaris</name>
    <name type="common">Yellow jacket</name>
    <name type="synonym">Wasp</name>
    <dbReference type="NCBI Taxonomy" id="7454"/>
    <lineage>
        <taxon>Eukaryota</taxon>
        <taxon>Metazoa</taxon>
        <taxon>Ecdysozoa</taxon>
        <taxon>Arthropoda</taxon>
        <taxon>Hexapoda</taxon>
        <taxon>Insecta</taxon>
        <taxon>Pterygota</taxon>
        <taxon>Neoptera</taxon>
        <taxon>Endopterygota</taxon>
        <taxon>Hymenoptera</taxon>
        <taxon>Apocrita</taxon>
        <taxon>Aculeata</taxon>
        <taxon>Vespoidea</taxon>
        <taxon>Vespidae</taxon>
        <taxon>Vespinae</taxon>
        <taxon>Vespula</taxon>
    </lineage>
</organism>
<dbReference type="Proteomes" id="UP000614350">
    <property type="component" value="Unassembled WGS sequence"/>
</dbReference>
<dbReference type="AlphaFoldDB" id="A0A834J9N1"/>
<dbReference type="Pfam" id="PF07530">
    <property type="entry name" value="PRE_C2HC"/>
    <property type="match status" value="1"/>
</dbReference>
<dbReference type="InterPro" id="IPR006579">
    <property type="entry name" value="Pre_C2HC_dom"/>
</dbReference>
<evidence type="ECO:0000259" key="1">
    <source>
        <dbReference type="PROSITE" id="PS50878"/>
    </source>
</evidence>
<evidence type="ECO:0000313" key="3">
    <source>
        <dbReference type="Proteomes" id="UP000614350"/>
    </source>
</evidence>
<keyword evidence="3" id="KW-1185">Reference proteome</keyword>
<accession>A0A834J9N1</accession>
<dbReference type="EMBL" id="JACSEA010000018">
    <property type="protein sequence ID" value="KAF7382994.1"/>
    <property type="molecule type" value="Genomic_DNA"/>
</dbReference>
<dbReference type="InterPro" id="IPR000477">
    <property type="entry name" value="RT_dom"/>
</dbReference>
<comment type="caution">
    <text evidence="2">The sequence shown here is derived from an EMBL/GenBank/DDBJ whole genome shotgun (WGS) entry which is preliminary data.</text>
</comment>
<protein>
    <recommendedName>
        <fullName evidence="1">Reverse transcriptase domain-containing protein</fullName>
    </recommendedName>
</protein>
<reference evidence="2" key="1">
    <citation type="journal article" date="2020" name="G3 (Bethesda)">
        <title>High-Quality Assemblies for Three Invasive Social Wasps from the &lt;i&gt;Vespula&lt;/i&gt; Genus.</title>
        <authorList>
            <person name="Harrop T.W.R."/>
            <person name="Guhlin J."/>
            <person name="McLaughlin G.M."/>
            <person name="Permina E."/>
            <person name="Stockwell P."/>
            <person name="Gilligan J."/>
            <person name="Le Lec M.F."/>
            <person name="Gruber M.A.M."/>
            <person name="Quinn O."/>
            <person name="Lovegrove M."/>
            <person name="Duncan E.J."/>
            <person name="Remnant E.J."/>
            <person name="Van Eeckhoven J."/>
            <person name="Graham B."/>
            <person name="Knapp R.A."/>
            <person name="Langford K.W."/>
            <person name="Kronenberg Z."/>
            <person name="Press M.O."/>
            <person name="Eacker S.M."/>
            <person name="Wilson-Rankin E.E."/>
            <person name="Purcell J."/>
            <person name="Lester P.J."/>
            <person name="Dearden P.K."/>
        </authorList>
    </citation>
    <scope>NUCLEOTIDE SEQUENCE</scope>
    <source>
        <strain evidence="2">Marl-1</strain>
    </source>
</reference>
<sequence>MVELKQELLILGHEILNISNIRHNKILQPSSLFFIELKQKHNNKEIYQVKTLLNSIIQREPPYKKKEIKQLIDKPGKPPHETLSYHPISLLPIFSKIFEKLLLKCIEFILKETNLIPDHQFGFRKQHSTIQQIHSLVDHFGTAESSTKNKVLPHPLNVILHFYLSNRKFKIQFQGIITPAHHIHSGVPQRSVLGPILYFIHTADIPVSTKVTTATFIDTAILASHDDLILVIRNLQEHLDVI</sequence>
<dbReference type="SMART" id="SM00596">
    <property type="entry name" value="PRE_C2HC"/>
    <property type="match status" value="1"/>
</dbReference>
<evidence type="ECO:0000313" key="2">
    <source>
        <dbReference type="EMBL" id="KAF7382994.1"/>
    </source>
</evidence>
<dbReference type="PANTHER" id="PTHR19446">
    <property type="entry name" value="REVERSE TRANSCRIPTASES"/>
    <property type="match status" value="1"/>
</dbReference>
<dbReference type="PROSITE" id="PS50878">
    <property type="entry name" value="RT_POL"/>
    <property type="match status" value="1"/>
</dbReference>
<gene>
    <name evidence="2" type="ORF">HZH66_013396</name>
</gene>
<feature type="domain" description="Reverse transcriptase" evidence="1">
    <location>
        <begin position="1"/>
        <end position="242"/>
    </location>
</feature>
<name>A0A834J9N1_VESVU</name>